<protein>
    <recommendedName>
        <fullName evidence="5">Ig-like domain-containing protein</fullName>
    </recommendedName>
</protein>
<dbReference type="SMART" id="SM00406">
    <property type="entry name" value="IGv"/>
    <property type="match status" value="1"/>
</dbReference>
<dbReference type="Ensembl" id="ENSSORT00005000580.1">
    <property type="protein sequence ID" value="ENSSORP00005000554.1"/>
    <property type="gene ID" value="ENSSORG00005000383.1"/>
</dbReference>
<evidence type="ECO:0000256" key="4">
    <source>
        <dbReference type="SAM" id="SignalP"/>
    </source>
</evidence>
<dbReference type="InParanoid" id="A0A672Y9L7"/>
<dbReference type="SUPFAM" id="SSF48726">
    <property type="entry name" value="Immunoglobulin"/>
    <property type="match status" value="1"/>
</dbReference>
<reference evidence="6" key="3">
    <citation type="submission" date="2025-09" db="UniProtKB">
        <authorList>
            <consortium name="Ensembl"/>
        </authorList>
    </citation>
    <scope>IDENTIFICATION</scope>
</reference>
<feature type="signal peptide" evidence="4">
    <location>
        <begin position="1"/>
        <end position="18"/>
    </location>
</feature>
<dbReference type="GO" id="GO:0005576">
    <property type="term" value="C:extracellular region"/>
    <property type="evidence" value="ECO:0007669"/>
    <property type="project" value="UniProtKB-ARBA"/>
</dbReference>
<dbReference type="GO" id="GO:0019814">
    <property type="term" value="C:immunoglobulin complex"/>
    <property type="evidence" value="ECO:0007669"/>
    <property type="project" value="UniProtKB-KW"/>
</dbReference>
<accession>A0A672Y9L7</accession>
<evidence type="ECO:0000313" key="7">
    <source>
        <dbReference type="Proteomes" id="UP000472271"/>
    </source>
</evidence>
<keyword evidence="1" id="KW-0391">Immunity</keyword>
<dbReference type="InterPro" id="IPR050199">
    <property type="entry name" value="IgHV"/>
</dbReference>
<evidence type="ECO:0000256" key="1">
    <source>
        <dbReference type="ARBA" id="ARBA00022859"/>
    </source>
</evidence>
<dbReference type="InterPro" id="IPR013783">
    <property type="entry name" value="Ig-like_fold"/>
</dbReference>
<reference evidence="6" key="2">
    <citation type="submission" date="2025-08" db="UniProtKB">
        <authorList>
            <consortium name="Ensembl"/>
        </authorList>
    </citation>
    <scope>IDENTIFICATION</scope>
</reference>
<keyword evidence="7" id="KW-1185">Reference proteome</keyword>
<keyword evidence="4" id="KW-0732">Signal</keyword>
<keyword evidence="3" id="KW-1280">Immunoglobulin</keyword>
<dbReference type="AlphaFoldDB" id="A0A672Y9L7"/>
<evidence type="ECO:0000313" key="6">
    <source>
        <dbReference type="Ensembl" id="ENSSORP00005000554.1"/>
    </source>
</evidence>
<dbReference type="PROSITE" id="PS50835">
    <property type="entry name" value="IG_LIKE"/>
    <property type="match status" value="1"/>
</dbReference>
<name>A0A672Y9L7_9TELE</name>
<evidence type="ECO:0000259" key="5">
    <source>
        <dbReference type="PROSITE" id="PS50835"/>
    </source>
</evidence>
<feature type="chain" id="PRO_5025642850" description="Ig-like domain-containing protein" evidence="4">
    <location>
        <begin position="19"/>
        <end position="205"/>
    </location>
</feature>
<dbReference type="PANTHER" id="PTHR23266">
    <property type="entry name" value="IMMUNOGLOBULIN HEAVY CHAIN"/>
    <property type="match status" value="1"/>
</dbReference>
<dbReference type="InterPro" id="IPR007110">
    <property type="entry name" value="Ig-like_dom"/>
</dbReference>
<dbReference type="Gene3D" id="2.60.40.10">
    <property type="entry name" value="Immunoglobulins"/>
    <property type="match status" value="1"/>
</dbReference>
<dbReference type="GO" id="GO:0002250">
    <property type="term" value="P:adaptive immune response"/>
    <property type="evidence" value="ECO:0007669"/>
    <property type="project" value="UniProtKB-KW"/>
</dbReference>
<dbReference type="Pfam" id="PF07686">
    <property type="entry name" value="V-set"/>
    <property type="match status" value="1"/>
</dbReference>
<evidence type="ECO:0000256" key="3">
    <source>
        <dbReference type="ARBA" id="ARBA00043265"/>
    </source>
</evidence>
<sequence>GFWTVRILIFMLQNFLLGEMLMESIPSSSVVKRPGETLSLSCRGSGFTFWCCGMSWIRQPEGKGLEWIGVGHNPASSNSYASSVQGRIEVSRDDSNSMVHLRLSNLKPEDSAVYYCLNKNSSVPEHVLHESTRGGALTPLMSLKSTSTCDSVALPISLGSDRHLEKDWSGSLTSVVAVVAFTIPSQSKAVSPSPETTAEIRCICR</sequence>
<feature type="domain" description="Ig-like" evidence="5">
    <location>
        <begin position="19"/>
        <end position="116"/>
    </location>
</feature>
<dbReference type="InterPro" id="IPR003599">
    <property type="entry name" value="Ig_sub"/>
</dbReference>
<organism evidence="6 7">
    <name type="scientific">Sphaeramia orbicularis</name>
    <name type="common">orbiculate cardinalfish</name>
    <dbReference type="NCBI Taxonomy" id="375764"/>
    <lineage>
        <taxon>Eukaryota</taxon>
        <taxon>Metazoa</taxon>
        <taxon>Chordata</taxon>
        <taxon>Craniata</taxon>
        <taxon>Vertebrata</taxon>
        <taxon>Euteleostomi</taxon>
        <taxon>Actinopterygii</taxon>
        <taxon>Neopterygii</taxon>
        <taxon>Teleostei</taxon>
        <taxon>Neoteleostei</taxon>
        <taxon>Acanthomorphata</taxon>
        <taxon>Gobiaria</taxon>
        <taxon>Kurtiformes</taxon>
        <taxon>Apogonoidei</taxon>
        <taxon>Apogonidae</taxon>
        <taxon>Apogoninae</taxon>
        <taxon>Sphaeramia</taxon>
    </lineage>
</organism>
<keyword evidence="2" id="KW-1064">Adaptive immunity</keyword>
<evidence type="ECO:0000256" key="2">
    <source>
        <dbReference type="ARBA" id="ARBA00023130"/>
    </source>
</evidence>
<dbReference type="InterPro" id="IPR013106">
    <property type="entry name" value="Ig_V-set"/>
</dbReference>
<dbReference type="InterPro" id="IPR036179">
    <property type="entry name" value="Ig-like_dom_sf"/>
</dbReference>
<reference evidence="6" key="1">
    <citation type="submission" date="2019-06" db="EMBL/GenBank/DDBJ databases">
        <authorList>
            <consortium name="Wellcome Sanger Institute Data Sharing"/>
        </authorList>
    </citation>
    <scope>NUCLEOTIDE SEQUENCE [LARGE SCALE GENOMIC DNA]</scope>
</reference>
<dbReference type="SMART" id="SM00409">
    <property type="entry name" value="IG"/>
    <property type="match status" value="1"/>
</dbReference>
<proteinExistence type="predicted"/>
<dbReference type="Proteomes" id="UP000472271">
    <property type="component" value="Chromosome 8"/>
</dbReference>